<dbReference type="Proteomes" id="UP001596417">
    <property type="component" value="Unassembled WGS sequence"/>
</dbReference>
<dbReference type="AlphaFoldDB" id="A0ABD5YRX2"/>
<sequence>MTRDWVIDEHRHAGEEHRDPEQVARYDEKLPFDPIPELEHLVDYGLTEDETIIDFGTGTGVFPLAAAEYCDQVIAIDISESMLDVAREKADDEGVRNVEFVHDGLVSYEHEGDPASFAFSKNVFHHLPDFWKVEALKTVGDTLEPGGIFRLHDLVYSFDLRDSTEEIKAWLEARKSTAFTEEELYNHFREEFSTYDFLFESMLRETGFKILDSTYQESFYAAYTCEWRGDSH</sequence>
<keyword evidence="4" id="KW-0489">Methyltransferase</keyword>
<dbReference type="SUPFAM" id="SSF53335">
    <property type="entry name" value="S-adenosyl-L-methionine-dependent methyltransferases"/>
    <property type="match status" value="1"/>
</dbReference>
<comment type="caution">
    <text evidence="4">The sequence shown here is derived from an EMBL/GenBank/DDBJ whole genome shotgun (WGS) entry which is preliminary data.</text>
</comment>
<evidence type="ECO:0000259" key="3">
    <source>
        <dbReference type="Pfam" id="PF13649"/>
    </source>
</evidence>
<dbReference type="RefSeq" id="WP_264556499.1">
    <property type="nucleotide sequence ID" value="NZ_CP109980.1"/>
</dbReference>
<reference evidence="4 5" key="1">
    <citation type="journal article" date="2019" name="Int. J. Syst. Evol. Microbiol.">
        <title>The Global Catalogue of Microorganisms (GCM) 10K type strain sequencing project: providing services to taxonomists for standard genome sequencing and annotation.</title>
        <authorList>
            <consortium name="The Broad Institute Genomics Platform"/>
            <consortium name="The Broad Institute Genome Sequencing Center for Infectious Disease"/>
            <person name="Wu L."/>
            <person name="Ma J."/>
        </authorList>
    </citation>
    <scope>NUCLEOTIDE SEQUENCE [LARGE SCALE GENOMIC DNA]</scope>
    <source>
        <strain evidence="4 5">RDMS1</strain>
    </source>
</reference>
<dbReference type="EC" id="2.1.-.-" evidence="4"/>
<name>A0ABD5YRX2_9EURY</name>
<dbReference type="InterPro" id="IPR041698">
    <property type="entry name" value="Methyltransf_25"/>
</dbReference>
<feature type="domain" description="Methyltransferase" evidence="3">
    <location>
        <begin position="52"/>
        <end position="147"/>
    </location>
</feature>
<keyword evidence="1 4" id="KW-0808">Transferase</keyword>
<dbReference type="CDD" id="cd02440">
    <property type="entry name" value="AdoMet_MTases"/>
    <property type="match status" value="1"/>
</dbReference>
<keyword evidence="5" id="KW-1185">Reference proteome</keyword>
<evidence type="ECO:0000313" key="5">
    <source>
        <dbReference type="Proteomes" id="UP001596417"/>
    </source>
</evidence>
<dbReference type="Gene3D" id="3.40.50.150">
    <property type="entry name" value="Vaccinia Virus protein VP39"/>
    <property type="match status" value="1"/>
</dbReference>
<organism evidence="4 5">
    <name type="scientific">Halocatena marina</name>
    <dbReference type="NCBI Taxonomy" id="2934937"/>
    <lineage>
        <taxon>Archaea</taxon>
        <taxon>Methanobacteriati</taxon>
        <taxon>Methanobacteriota</taxon>
        <taxon>Stenosarchaea group</taxon>
        <taxon>Halobacteria</taxon>
        <taxon>Halobacteriales</taxon>
        <taxon>Natronomonadaceae</taxon>
        <taxon>Halocatena</taxon>
    </lineage>
</organism>
<dbReference type="Pfam" id="PF13649">
    <property type="entry name" value="Methyltransf_25"/>
    <property type="match status" value="1"/>
</dbReference>
<dbReference type="EMBL" id="JBHTAX010000004">
    <property type="protein sequence ID" value="MFC7192149.1"/>
    <property type="molecule type" value="Genomic_DNA"/>
</dbReference>
<dbReference type="PANTHER" id="PTHR43861">
    <property type="entry name" value="TRANS-ACONITATE 2-METHYLTRANSFERASE-RELATED"/>
    <property type="match status" value="1"/>
</dbReference>
<evidence type="ECO:0000256" key="1">
    <source>
        <dbReference type="ARBA" id="ARBA00022679"/>
    </source>
</evidence>
<accession>A0ABD5YRX2</accession>
<dbReference type="InterPro" id="IPR029063">
    <property type="entry name" value="SAM-dependent_MTases_sf"/>
</dbReference>
<evidence type="ECO:0000313" key="4">
    <source>
        <dbReference type="EMBL" id="MFC7192149.1"/>
    </source>
</evidence>
<dbReference type="GeneID" id="76201823"/>
<feature type="region of interest" description="Disordered" evidence="2">
    <location>
        <begin position="1"/>
        <end position="22"/>
    </location>
</feature>
<proteinExistence type="predicted"/>
<evidence type="ECO:0000256" key="2">
    <source>
        <dbReference type="SAM" id="MobiDB-lite"/>
    </source>
</evidence>
<dbReference type="GO" id="GO:0032259">
    <property type="term" value="P:methylation"/>
    <property type="evidence" value="ECO:0007669"/>
    <property type="project" value="UniProtKB-KW"/>
</dbReference>
<gene>
    <name evidence="4" type="ORF">ACFQL7_21610</name>
</gene>
<protein>
    <submittedName>
        <fullName evidence="4">Class I SAM-dependent methyltransferase</fullName>
        <ecNumber evidence="4">2.1.-.-</ecNumber>
    </submittedName>
</protein>
<dbReference type="GO" id="GO:0008168">
    <property type="term" value="F:methyltransferase activity"/>
    <property type="evidence" value="ECO:0007669"/>
    <property type="project" value="UniProtKB-KW"/>
</dbReference>